<evidence type="ECO:0000256" key="10">
    <source>
        <dbReference type="RuleBase" id="RU361210"/>
    </source>
</evidence>
<accession>A0AAV2T4I8</accession>
<evidence type="ECO:0000313" key="12">
    <source>
        <dbReference type="EMBL" id="CAL5131186.1"/>
    </source>
</evidence>
<evidence type="ECO:0000256" key="9">
    <source>
        <dbReference type="ARBA" id="ARBA00044820"/>
    </source>
</evidence>
<comment type="subcellular location">
    <subcellularLocation>
        <location evidence="2 10">Cytoplasm</location>
    </subcellularLocation>
</comment>
<evidence type="ECO:0000256" key="11">
    <source>
        <dbReference type="SAM" id="MobiDB-lite"/>
    </source>
</evidence>
<name>A0AAV2T4I8_CALDB</name>
<comment type="similarity">
    <text evidence="3 10">Belongs to the PTPA-type PPIase family.</text>
</comment>
<dbReference type="GO" id="GO:0000159">
    <property type="term" value="C:protein phosphatase type 2A complex"/>
    <property type="evidence" value="ECO:0007669"/>
    <property type="project" value="TreeGrafter"/>
</dbReference>
<evidence type="ECO:0000256" key="5">
    <source>
        <dbReference type="ARBA" id="ARBA00022490"/>
    </source>
</evidence>
<dbReference type="EMBL" id="CAXLJL010000079">
    <property type="protein sequence ID" value="CAL5131186.1"/>
    <property type="molecule type" value="Genomic_DNA"/>
</dbReference>
<keyword evidence="6 10" id="KW-0697">Rotamase</keyword>
<dbReference type="PIRSF" id="PIRSF016325">
    <property type="entry name" value="Phstyr_phstse_ac"/>
    <property type="match status" value="1"/>
</dbReference>
<reference evidence="12" key="1">
    <citation type="submission" date="2024-06" db="EMBL/GenBank/DDBJ databases">
        <authorList>
            <person name="Liu X."/>
            <person name="Lenzi L."/>
            <person name="Haldenby T S."/>
            <person name="Uol C."/>
        </authorList>
    </citation>
    <scope>NUCLEOTIDE SEQUENCE</scope>
</reference>
<dbReference type="PANTHER" id="PTHR10012:SF0">
    <property type="entry name" value="SERINE_THREONINE-PROTEIN PHOSPHATASE 2A ACTIVATOR"/>
    <property type="match status" value="1"/>
</dbReference>
<evidence type="ECO:0000256" key="4">
    <source>
        <dbReference type="ARBA" id="ARBA00013194"/>
    </source>
</evidence>
<dbReference type="CDD" id="cd04087">
    <property type="entry name" value="PTPA"/>
    <property type="match status" value="1"/>
</dbReference>
<evidence type="ECO:0000256" key="6">
    <source>
        <dbReference type="ARBA" id="ARBA00023110"/>
    </source>
</evidence>
<evidence type="ECO:0000256" key="7">
    <source>
        <dbReference type="ARBA" id="ARBA00023235"/>
    </source>
</evidence>
<evidence type="ECO:0000256" key="3">
    <source>
        <dbReference type="ARBA" id="ARBA00011019"/>
    </source>
</evidence>
<keyword evidence="5 10" id="KW-0963">Cytoplasm</keyword>
<feature type="region of interest" description="Disordered" evidence="11">
    <location>
        <begin position="343"/>
        <end position="390"/>
    </location>
</feature>
<dbReference type="Proteomes" id="UP001497525">
    <property type="component" value="Unassembled WGS sequence"/>
</dbReference>
<dbReference type="GO" id="GO:0003755">
    <property type="term" value="F:peptidyl-prolyl cis-trans isomerase activity"/>
    <property type="evidence" value="ECO:0007669"/>
    <property type="project" value="UniProtKB-KW"/>
</dbReference>
<dbReference type="Pfam" id="PF03095">
    <property type="entry name" value="PTPA"/>
    <property type="match status" value="1"/>
</dbReference>
<dbReference type="EC" id="5.2.1.8" evidence="4 10"/>
<dbReference type="GO" id="GO:0008160">
    <property type="term" value="F:protein tyrosine phosphatase activator activity"/>
    <property type="evidence" value="ECO:0007669"/>
    <property type="project" value="TreeGrafter"/>
</dbReference>
<evidence type="ECO:0000256" key="2">
    <source>
        <dbReference type="ARBA" id="ARBA00004496"/>
    </source>
</evidence>
<keyword evidence="7 10" id="KW-0413">Isomerase</keyword>
<dbReference type="FunFam" id="1.20.120.1150:FF:000002">
    <property type="entry name" value="Serine/threonine-protein phosphatase 2A activator"/>
    <property type="match status" value="1"/>
</dbReference>
<dbReference type="InterPro" id="IPR043170">
    <property type="entry name" value="PTPA_C_lid"/>
</dbReference>
<comment type="function">
    <text evidence="10">PPIases accelerate the folding of proteins. It catalyzes the cis-trans isomerization of proline imidic peptide bonds in oligopeptides.</text>
</comment>
<dbReference type="InterPro" id="IPR004327">
    <property type="entry name" value="Phstyr_phstse_ac"/>
</dbReference>
<dbReference type="Gene3D" id="1.20.120.1150">
    <property type="match status" value="1"/>
</dbReference>
<gene>
    <name evidence="12" type="ORF">CDAUBV1_LOCUS3357</name>
</gene>
<evidence type="ECO:0000256" key="8">
    <source>
        <dbReference type="ARBA" id="ARBA00044786"/>
    </source>
</evidence>
<evidence type="ECO:0000313" key="13">
    <source>
        <dbReference type="Proteomes" id="UP001497525"/>
    </source>
</evidence>
<dbReference type="GO" id="GO:0005634">
    <property type="term" value="C:nucleus"/>
    <property type="evidence" value="ECO:0007669"/>
    <property type="project" value="TreeGrafter"/>
</dbReference>
<dbReference type="InterPro" id="IPR037218">
    <property type="entry name" value="PTPA_sf"/>
</dbReference>
<evidence type="ECO:0000256" key="1">
    <source>
        <dbReference type="ARBA" id="ARBA00000971"/>
    </source>
</evidence>
<dbReference type="AlphaFoldDB" id="A0AAV2T4I8"/>
<sequence length="390" mass="43259">MSLSKEINSPQDMRAWVMSVAYHEIVNFIQLVSRHVTSKRIIKDMPTSKAIISVCDLLGQMEKMIDSFPPEEQPQRFGNVAFRSWFKWLSDNSYELCKTMLVDANNITTSVIPTITLEVLNGEIASYLLESVGNATRIDYGTGHELAFIAFLLCLFKAEILTPPMPGTKAPTNDYAACGLVVMPAYLRLVRKLQTVYRMEPAGSHGVWCLDDFQFVPFIWGASQLIGNDMYSPVTISDRQIASEAKDAYLLFSCIDYIYQVKTGPFEEHSPTLYGIGQVAFWEKVQSGLVKMYKGEVLNKFPVVQHFRFGNLLPFEKFQPSNLGSGVGRLNELGAAGAVVDKNSMHPPRAVPPHLTHPSLSSGARGAVFDSDSGLSSNTYTSTSDTTKDP</sequence>
<dbReference type="PANTHER" id="PTHR10012">
    <property type="entry name" value="SERINE/THREONINE-PROTEIN PHOSPHATASE 2A REGULATORY SUBUNIT B"/>
    <property type="match status" value="1"/>
</dbReference>
<dbReference type="GO" id="GO:0005737">
    <property type="term" value="C:cytoplasm"/>
    <property type="evidence" value="ECO:0007669"/>
    <property type="project" value="UniProtKB-SubCell"/>
</dbReference>
<protein>
    <recommendedName>
        <fullName evidence="8 10">Serine/threonine-protein phosphatase 2A activator</fullName>
        <ecNumber evidence="4 10">5.2.1.8</ecNumber>
    </recommendedName>
    <alternativeName>
        <fullName evidence="9 10">Phosphotyrosyl phosphatase activator</fullName>
    </alternativeName>
</protein>
<dbReference type="GO" id="GO:0007052">
    <property type="term" value="P:mitotic spindle organization"/>
    <property type="evidence" value="ECO:0007669"/>
    <property type="project" value="TreeGrafter"/>
</dbReference>
<organism evidence="12 13">
    <name type="scientific">Calicophoron daubneyi</name>
    <name type="common">Rumen fluke</name>
    <name type="synonym">Paramphistomum daubneyi</name>
    <dbReference type="NCBI Taxonomy" id="300641"/>
    <lineage>
        <taxon>Eukaryota</taxon>
        <taxon>Metazoa</taxon>
        <taxon>Spiralia</taxon>
        <taxon>Lophotrochozoa</taxon>
        <taxon>Platyhelminthes</taxon>
        <taxon>Trematoda</taxon>
        <taxon>Digenea</taxon>
        <taxon>Plagiorchiida</taxon>
        <taxon>Pronocephalata</taxon>
        <taxon>Paramphistomoidea</taxon>
        <taxon>Paramphistomidae</taxon>
        <taxon>Calicophoron</taxon>
    </lineage>
</organism>
<comment type="catalytic activity">
    <reaction evidence="1 10">
        <text>[protein]-peptidylproline (omega=180) = [protein]-peptidylproline (omega=0)</text>
        <dbReference type="Rhea" id="RHEA:16237"/>
        <dbReference type="Rhea" id="RHEA-COMP:10747"/>
        <dbReference type="Rhea" id="RHEA-COMP:10748"/>
        <dbReference type="ChEBI" id="CHEBI:83833"/>
        <dbReference type="ChEBI" id="CHEBI:83834"/>
        <dbReference type="EC" id="5.2.1.8"/>
    </reaction>
</comment>
<proteinExistence type="inferred from homology"/>
<comment type="caution">
    <text evidence="12">The sequence shown here is derived from an EMBL/GenBank/DDBJ whole genome shotgun (WGS) entry which is preliminary data.</text>
</comment>
<dbReference type="SUPFAM" id="SSF140984">
    <property type="entry name" value="PTPA-like"/>
    <property type="match status" value="1"/>
</dbReference>
<feature type="compositionally biased region" description="Low complexity" evidence="11">
    <location>
        <begin position="376"/>
        <end position="390"/>
    </location>
</feature>